<gene>
    <name evidence="2" type="ORF">DPMN_175858</name>
</gene>
<dbReference type="EMBL" id="JAIWYP010000009">
    <property type="protein sequence ID" value="KAH3774476.1"/>
    <property type="molecule type" value="Genomic_DNA"/>
</dbReference>
<evidence type="ECO:0000256" key="1">
    <source>
        <dbReference type="SAM" id="MobiDB-lite"/>
    </source>
</evidence>
<name>A0A9D4E925_DREPO</name>
<reference evidence="2" key="2">
    <citation type="submission" date="2020-11" db="EMBL/GenBank/DDBJ databases">
        <authorList>
            <person name="McCartney M.A."/>
            <person name="Auch B."/>
            <person name="Kono T."/>
            <person name="Mallez S."/>
            <person name="Becker A."/>
            <person name="Gohl D.M."/>
            <person name="Silverstein K.A.T."/>
            <person name="Koren S."/>
            <person name="Bechman K.B."/>
            <person name="Herman A."/>
            <person name="Abrahante J.E."/>
            <person name="Garbe J."/>
        </authorList>
    </citation>
    <scope>NUCLEOTIDE SEQUENCE</scope>
    <source>
        <strain evidence="2">Duluth1</strain>
        <tissue evidence="2">Whole animal</tissue>
    </source>
</reference>
<dbReference type="Proteomes" id="UP000828390">
    <property type="component" value="Unassembled WGS sequence"/>
</dbReference>
<protein>
    <submittedName>
        <fullName evidence="2">Uncharacterized protein</fullName>
    </submittedName>
</protein>
<keyword evidence="3" id="KW-1185">Reference proteome</keyword>
<feature type="region of interest" description="Disordered" evidence="1">
    <location>
        <begin position="1"/>
        <end position="62"/>
    </location>
</feature>
<sequence>MEPVRKRSGTSSESFKREISSQKCNAMSAVTEDGIVLDEETGSTRRSSKINDKSKIKRTKPK</sequence>
<reference evidence="2" key="1">
    <citation type="journal article" date="2019" name="bioRxiv">
        <title>The Genome of the Zebra Mussel, Dreissena polymorpha: A Resource for Invasive Species Research.</title>
        <authorList>
            <person name="McCartney M.A."/>
            <person name="Auch B."/>
            <person name="Kono T."/>
            <person name="Mallez S."/>
            <person name="Zhang Y."/>
            <person name="Obille A."/>
            <person name="Becker A."/>
            <person name="Abrahante J.E."/>
            <person name="Garbe J."/>
            <person name="Badalamenti J.P."/>
            <person name="Herman A."/>
            <person name="Mangelson H."/>
            <person name="Liachko I."/>
            <person name="Sullivan S."/>
            <person name="Sone E.D."/>
            <person name="Koren S."/>
            <person name="Silverstein K.A.T."/>
            <person name="Beckman K.B."/>
            <person name="Gohl D.M."/>
        </authorList>
    </citation>
    <scope>NUCLEOTIDE SEQUENCE</scope>
    <source>
        <strain evidence="2">Duluth1</strain>
        <tissue evidence="2">Whole animal</tissue>
    </source>
</reference>
<comment type="caution">
    <text evidence="2">The sequence shown here is derived from an EMBL/GenBank/DDBJ whole genome shotgun (WGS) entry which is preliminary data.</text>
</comment>
<evidence type="ECO:0000313" key="2">
    <source>
        <dbReference type="EMBL" id="KAH3774476.1"/>
    </source>
</evidence>
<dbReference type="AlphaFoldDB" id="A0A9D4E925"/>
<proteinExistence type="predicted"/>
<accession>A0A9D4E925</accession>
<evidence type="ECO:0000313" key="3">
    <source>
        <dbReference type="Proteomes" id="UP000828390"/>
    </source>
</evidence>
<organism evidence="2 3">
    <name type="scientific">Dreissena polymorpha</name>
    <name type="common">Zebra mussel</name>
    <name type="synonym">Mytilus polymorpha</name>
    <dbReference type="NCBI Taxonomy" id="45954"/>
    <lineage>
        <taxon>Eukaryota</taxon>
        <taxon>Metazoa</taxon>
        <taxon>Spiralia</taxon>
        <taxon>Lophotrochozoa</taxon>
        <taxon>Mollusca</taxon>
        <taxon>Bivalvia</taxon>
        <taxon>Autobranchia</taxon>
        <taxon>Heteroconchia</taxon>
        <taxon>Euheterodonta</taxon>
        <taxon>Imparidentia</taxon>
        <taxon>Neoheterodontei</taxon>
        <taxon>Myida</taxon>
        <taxon>Dreissenoidea</taxon>
        <taxon>Dreissenidae</taxon>
        <taxon>Dreissena</taxon>
    </lineage>
</organism>